<sequence length="244" mass="28778">MDANPISSRTTQETLLLQEEEFLLKTCACKDLWRFDRLRPEKAYARLFSHLHSWDFRRRKGQFKVISKSSKECIWSAQLTKKRDFLKLFKTFGSCKFSYFGIKYGEETIPTFRYLIPCIKILHNCQEGFIVNSFKLSKKALRLFLRNAIEVRSLCFEKCILEPVEDSLEINDKYKLAYFKVMKCFNSNQEGIKYEDPEFQSLLEHCLIKIPSIEKVTLSQLKPNSDPKPSEEVIFQEKVKILVV</sequence>
<evidence type="ECO:0000313" key="2">
    <source>
        <dbReference type="Proteomes" id="UP001295684"/>
    </source>
</evidence>
<organism evidence="1 2">
    <name type="scientific">Euplotes crassus</name>
    <dbReference type="NCBI Taxonomy" id="5936"/>
    <lineage>
        <taxon>Eukaryota</taxon>
        <taxon>Sar</taxon>
        <taxon>Alveolata</taxon>
        <taxon>Ciliophora</taxon>
        <taxon>Intramacronucleata</taxon>
        <taxon>Spirotrichea</taxon>
        <taxon>Hypotrichia</taxon>
        <taxon>Euplotida</taxon>
        <taxon>Euplotidae</taxon>
        <taxon>Moneuplotes</taxon>
    </lineage>
</organism>
<dbReference type="EMBL" id="CAMPGE010021064">
    <property type="protein sequence ID" value="CAI2379242.1"/>
    <property type="molecule type" value="Genomic_DNA"/>
</dbReference>
<dbReference type="AlphaFoldDB" id="A0AAD1XUI3"/>
<reference evidence="1" key="1">
    <citation type="submission" date="2023-07" db="EMBL/GenBank/DDBJ databases">
        <authorList>
            <consortium name="AG Swart"/>
            <person name="Singh M."/>
            <person name="Singh A."/>
            <person name="Seah K."/>
            <person name="Emmerich C."/>
        </authorList>
    </citation>
    <scope>NUCLEOTIDE SEQUENCE</scope>
    <source>
        <strain evidence="1">DP1</strain>
    </source>
</reference>
<proteinExistence type="predicted"/>
<keyword evidence="2" id="KW-1185">Reference proteome</keyword>
<comment type="caution">
    <text evidence="1">The sequence shown here is derived from an EMBL/GenBank/DDBJ whole genome shotgun (WGS) entry which is preliminary data.</text>
</comment>
<dbReference type="Proteomes" id="UP001295684">
    <property type="component" value="Unassembled WGS sequence"/>
</dbReference>
<name>A0AAD1XUI3_EUPCR</name>
<gene>
    <name evidence="1" type="ORF">ECRASSUSDP1_LOCUS20651</name>
</gene>
<evidence type="ECO:0000313" key="1">
    <source>
        <dbReference type="EMBL" id="CAI2379242.1"/>
    </source>
</evidence>
<protein>
    <submittedName>
        <fullName evidence="1">Uncharacterized protein</fullName>
    </submittedName>
</protein>
<accession>A0AAD1XUI3</accession>